<feature type="compositionally biased region" description="Polar residues" evidence="1">
    <location>
        <begin position="366"/>
        <end position="378"/>
    </location>
</feature>
<proteinExistence type="predicted"/>
<dbReference type="EMBL" id="JARBHB010000014">
    <property type="protein sequence ID" value="KAJ8869219.1"/>
    <property type="molecule type" value="Genomic_DNA"/>
</dbReference>
<evidence type="ECO:0000256" key="1">
    <source>
        <dbReference type="SAM" id="MobiDB-lite"/>
    </source>
</evidence>
<evidence type="ECO:0000313" key="3">
    <source>
        <dbReference type="Proteomes" id="UP001159363"/>
    </source>
</evidence>
<protein>
    <submittedName>
        <fullName evidence="2">Uncharacterized protein</fullName>
    </submittedName>
</protein>
<evidence type="ECO:0000313" key="2">
    <source>
        <dbReference type="EMBL" id="KAJ8869219.1"/>
    </source>
</evidence>
<comment type="caution">
    <text evidence="2">The sequence shown here is derived from an EMBL/GenBank/DDBJ whole genome shotgun (WGS) entry which is preliminary data.</text>
</comment>
<accession>A0ABQ9GDR9</accession>
<name>A0ABQ9GDR9_9NEOP</name>
<sequence>MRVIEVNMERRWSWGGGGEAVDPREDPPRSGIFRHDSHLRKFAISENQGNSKLVFRMPECKSRLHHSATSLVNWVWSSSGIEGWAKREIPEKTRRLTASSCTIPTCKNLESYSDRAAEAVFIDFQPSGKGEGATPDTRGSVRLKIVLACSSRPTDDLVLKEFFGRRWDGTKFYVQECETGENVLICVIASTKEVRHGEECLSYSPRTTANGIQFSVEAEPSFSHVTCCRCPVGFIRVGEYDVPEQVLIKLGATRPESAALQRRLTSKPSLVNSRWLAGRTESRKITFARRQPCENVFGMSREWPSEQQVSKTIPARINHRLMMRKAVQCWGTETGVRSQRDRSTSSLLYGINTPQSQNAQEDRGEASSSCARSQNGVTSHRHVRPAFDKVDTQHVYTEVTFAIGSQFIRYTLDDPEPIPYLQGNKQRVPYCQVWSDVGYSLRQQPMNKHLRP</sequence>
<feature type="compositionally biased region" description="Polar residues" evidence="1">
    <location>
        <begin position="344"/>
        <end position="359"/>
    </location>
</feature>
<feature type="region of interest" description="Disordered" evidence="1">
    <location>
        <begin position="337"/>
        <end position="381"/>
    </location>
</feature>
<organism evidence="2 3">
    <name type="scientific">Dryococelus australis</name>
    <dbReference type="NCBI Taxonomy" id="614101"/>
    <lineage>
        <taxon>Eukaryota</taxon>
        <taxon>Metazoa</taxon>
        <taxon>Ecdysozoa</taxon>
        <taxon>Arthropoda</taxon>
        <taxon>Hexapoda</taxon>
        <taxon>Insecta</taxon>
        <taxon>Pterygota</taxon>
        <taxon>Neoptera</taxon>
        <taxon>Polyneoptera</taxon>
        <taxon>Phasmatodea</taxon>
        <taxon>Verophasmatodea</taxon>
        <taxon>Anareolatae</taxon>
        <taxon>Phasmatidae</taxon>
        <taxon>Eurycanthinae</taxon>
        <taxon>Dryococelus</taxon>
    </lineage>
</organism>
<keyword evidence="3" id="KW-1185">Reference proteome</keyword>
<gene>
    <name evidence="2" type="ORF">PR048_030791</name>
</gene>
<dbReference type="Proteomes" id="UP001159363">
    <property type="component" value="Chromosome 13"/>
</dbReference>
<reference evidence="2 3" key="1">
    <citation type="submission" date="2023-02" db="EMBL/GenBank/DDBJ databases">
        <title>LHISI_Scaffold_Assembly.</title>
        <authorList>
            <person name="Stuart O.P."/>
            <person name="Cleave R."/>
            <person name="Magrath M.J.L."/>
            <person name="Mikheyev A.S."/>
        </authorList>
    </citation>
    <scope>NUCLEOTIDE SEQUENCE [LARGE SCALE GENOMIC DNA]</scope>
    <source>
        <strain evidence="2">Daus_M_001</strain>
        <tissue evidence="2">Leg muscle</tissue>
    </source>
</reference>